<evidence type="ECO:0000256" key="4">
    <source>
        <dbReference type="ARBA" id="ARBA00022692"/>
    </source>
</evidence>
<gene>
    <name evidence="15" type="ORF">DUE52_30570</name>
</gene>
<dbReference type="InterPro" id="IPR012910">
    <property type="entry name" value="Plug_dom"/>
</dbReference>
<keyword evidence="3 10" id="KW-1134">Transmembrane beta strand</keyword>
<feature type="domain" description="TonB-dependent receptor plug" evidence="14">
    <location>
        <begin position="123"/>
        <end position="223"/>
    </location>
</feature>
<evidence type="ECO:0000256" key="9">
    <source>
        <dbReference type="ARBA" id="ARBA00023237"/>
    </source>
</evidence>
<evidence type="ECO:0000256" key="2">
    <source>
        <dbReference type="ARBA" id="ARBA00022448"/>
    </source>
</evidence>
<feature type="signal peptide" evidence="12">
    <location>
        <begin position="1"/>
        <end position="21"/>
    </location>
</feature>
<evidence type="ECO:0000256" key="1">
    <source>
        <dbReference type="ARBA" id="ARBA00004571"/>
    </source>
</evidence>
<dbReference type="InterPro" id="IPR008969">
    <property type="entry name" value="CarboxyPept-like_regulatory"/>
</dbReference>
<evidence type="ECO:0000259" key="14">
    <source>
        <dbReference type="Pfam" id="PF07715"/>
    </source>
</evidence>
<keyword evidence="9 10" id="KW-0998">Cell outer membrane</keyword>
<feature type="chain" id="PRO_5016817904" evidence="12">
    <location>
        <begin position="22"/>
        <end position="775"/>
    </location>
</feature>
<dbReference type="Gene3D" id="2.170.130.10">
    <property type="entry name" value="TonB-dependent receptor, plug domain"/>
    <property type="match status" value="1"/>
</dbReference>
<evidence type="ECO:0000256" key="6">
    <source>
        <dbReference type="ARBA" id="ARBA00023077"/>
    </source>
</evidence>
<dbReference type="Gene3D" id="2.60.40.1120">
    <property type="entry name" value="Carboxypeptidase-like, regulatory domain"/>
    <property type="match status" value="1"/>
</dbReference>
<dbReference type="GO" id="GO:0009279">
    <property type="term" value="C:cell outer membrane"/>
    <property type="evidence" value="ECO:0007669"/>
    <property type="project" value="UniProtKB-SubCell"/>
</dbReference>
<keyword evidence="8 15" id="KW-0675">Receptor</keyword>
<evidence type="ECO:0000256" key="12">
    <source>
        <dbReference type="SAM" id="SignalP"/>
    </source>
</evidence>
<keyword evidence="2 10" id="KW-0813">Transport</keyword>
<sequence length="775" mass="86667">MNLRTFIFLTILSAVANFALAQQYDLRGTVHDEAGSPLPSVTVYLKNTKYTTLSNGAGTFQINNVTGGKYTLILSYVGFGTVEKTIDLRTDTTLGTIVLTSTAKELAEVSVKAEKQTKVQETKPITISSIQIKDVVAQNVLLTDVVDRLSGVRIRRSSSLGDGSDISINGIRGTAIRVYIDGLPMEFMYPRFDISTLPIGQVKRVDVYKGVLPVDVGTDAMGGGINLITEQKMHNSLRASYNVGSFNTHLADFSLSLANSKNYFVTVSGAYNYSDNDYRMNALVFEKNKVEQVRRFHDQYRMAFGGITVGTHSKPWADELKVSLNLSGGYKQLMNGARVTNTAFGEAVYHANNLSAILNYTKSFLNEKVQFSTIGNYSREHINYVDTTRNVYSWSGAIVGRRSSPGEYTNTHSDTYTDSWVNRSTLTMALAPNHKLLLSNLYARQTILGKNYLLDPARDYLRIPQDLTKNIAGLQYEAFFFNRLTFTAAAKRFDYNLNGAENLTLQLIRKKNGFWGWNTGLKYDLSPGLFARASFEKGYLIPQFYQFVGNGADVLRNTDLRPESSDNLNLGITVDRPVSPTFRIASAVNGFYRKQHDVIFLGNTIFTRYENADEVRTLGVEGDVLLSYKTAFSLKTNVTFMRKTFAKIEAPENQFLVGAAFPNNPNFFANTEFSWQKGKLLSENDHFRVYVFYNHIATFNYIQVGKDNSPSKTPTAYVPTQNRVDAGLSYKLNKPGLTTSVNVLNIFNAELFDNFLVPRAGTSFNVKIIYEIANF</sequence>
<dbReference type="AlphaFoldDB" id="A0A368JDD7"/>
<dbReference type="EMBL" id="QOWE01000037">
    <property type="protein sequence ID" value="RCR65679.1"/>
    <property type="molecule type" value="Genomic_DNA"/>
</dbReference>
<organism evidence="15 16">
    <name type="scientific">Larkinella punicea</name>
    <dbReference type="NCBI Taxonomy" id="2315727"/>
    <lineage>
        <taxon>Bacteria</taxon>
        <taxon>Pseudomonadati</taxon>
        <taxon>Bacteroidota</taxon>
        <taxon>Cytophagia</taxon>
        <taxon>Cytophagales</taxon>
        <taxon>Spirosomataceae</taxon>
        <taxon>Larkinella</taxon>
    </lineage>
</organism>
<dbReference type="Pfam" id="PF13715">
    <property type="entry name" value="CarbopepD_reg_2"/>
    <property type="match status" value="1"/>
</dbReference>
<dbReference type="InterPro" id="IPR000531">
    <property type="entry name" value="Beta-barrel_TonB"/>
</dbReference>
<dbReference type="Pfam" id="PF07715">
    <property type="entry name" value="Plug"/>
    <property type="match status" value="1"/>
</dbReference>
<keyword evidence="4 10" id="KW-0812">Transmembrane</keyword>
<dbReference type="InterPro" id="IPR036942">
    <property type="entry name" value="Beta-barrel_TonB_sf"/>
</dbReference>
<dbReference type="SUPFAM" id="SSF49464">
    <property type="entry name" value="Carboxypeptidase regulatory domain-like"/>
    <property type="match status" value="1"/>
</dbReference>
<dbReference type="RefSeq" id="WP_114409945.1">
    <property type="nucleotide sequence ID" value="NZ_QOWE01000037.1"/>
</dbReference>
<feature type="domain" description="TonB-dependent receptor-like beta-barrel" evidence="13">
    <location>
        <begin position="342"/>
        <end position="746"/>
    </location>
</feature>
<accession>A0A368JDD7</accession>
<dbReference type="PROSITE" id="PS52016">
    <property type="entry name" value="TONB_DEPENDENT_REC_3"/>
    <property type="match status" value="1"/>
</dbReference>
<evidence type="ECO:0000256" key="3">
    <source>
        <dbReference type="ARBA" id="ARBA00022452"/>
    </source>
</evidence>
<evidence type="ECO:0000256" key="8">
    <source>
        <dbReference type="ARBA" id="ARBA00023170"/>
    </source>
</evidence>
<proteinExistence type="inferred from homology"/>
<dbReference type="Proteomes" id="UP000253383">
    <property type="component" value="Unassembled WGS sequence"/>
</dbReference>
<dbReference type="SUPFAM" id="SSF56935">
    <property type="entry name" value="Porins"/>
    <property type="match status" value="1"/>
</dbReference>
<keyword evidence="7 10" id="KW-0472">Membrane</keyword>
<evidence type="ECO:0000256" key="10">
    <source>
        <dbReference type="PROSITE-ProRule" id="PRU01360"/>
    </source>
</evidence>
<name>A0A368JDD7_9BACT</name>
<dbReference type="PANTHER" id="PTHR30069:SF29">
    <property type="entry name" value="HEMOGLOBIN AND HEMOGLOBIN-HAPTOGLOBIN-BINDING PROTEIN 1-RELATED"/>
    <property type="match status" value="1"/>
</dbReference>
<keyword evidence="6 11" id="KW-0798">TonB box</keyword>
<dbReference type="Gene3D" id="2.40.170.20">
    <property type="entry name" value="TonB-dependent receptor, beta-barrel domain"/>
    <property type="match status" value="1"/>
</dbReference>
<comment type="subcellular location">
    <subcellularLocation>
        <location evidence="1 10">Cell outer membrane</location>
        <topology evidence="1 10">Multi-pass membrane protein</topology>
    </subcellularLocation>
</comment>
<dbReference type="GO" id="GO:0015344">
    <property type="term" value="F:siderophore uptake transmembrane transporter activity"/>
    <property type="evidence" value="ECO:0007669"/>
    <property type="project" value="TreeGrafter"/>
</dbReference>
<evidence type="ECO:0000313" key="15">
    <source>
        <dbReference type="EMBL" id="RCR65679.1"/>
    </source>
</evidence>
<protein>
    <submittedName>
        <fullName evidence="15">TonB-dependent receptor</fullName>
    </submittedName>
</protein>
<dbReference type="GO" id="GO:0044718">
    <property type="term" value="P:siderophore transmembrane transport"/>
    <property type="evidence" value="ECO:0007669"/>
    <property type="project" value="TreeGrafter"/>
</dbReference>
<evidence type="ECO:0000256" key="5">
    <source>
        <dbReference type="ARBA" id="ARBA00022729"/>
    </source>
</evidence>
<evidence type="ECO:0000259" key="13">
    <source>
        <dbReference type="Pfam" id="PF00593"/>
    </source>
</evidence>
<evidence type="ECO:0000313" key="16">
    <source>
        <dbReference type="Proteomes" id="UP000253383"/>
    </source>
</evidence>
<dbReference type="PANTHER" id="PTHR30069">
    <property type="entry name" value="TONB-DEPENDENT OUTER MEMBRANE RECEPTOR"/>
    <property type="match status" value="1"/>
</dbReference>
<dbReference type="Pfam" id="PF00593">
    <property type="entry name" value="TonB_dep_Rec_b-barrel"/>
    <property type="match status" value="1"/>
</dbReference>
<dbReference type="InterPro" id="IPR037066">
    <property type="entry name" value="Plug_dom_sf"/>
</dbReference>
<keyword evidence="5 12" id="KW-0732">Signal</keyword>
<dbReference type="InterPro" id="IPR039426">
    <property type="entry name" value="TonB-dep_rcpt-like"/>
</dbReference>
<evidence type="ECO:0000256" key="11">
    <source>
        <dbReference type="RuleBase" id="RU003357"/>
    </source>
</evidence>
<dbReference type="OrthoDB" id="9812892at2"/>
<reference evidence="15 16" key="1">
    <citation type="submission" date="2018-07" db="EMBL/GenBank/DDBJ databases">
        <title>Genome analysis of Larkinella rosea.</title>
        <authorList>
            <person name="Zhou Z."/>
            <person name="Wang G."/>
        </authorList>
    </citation>
    <scope>NUCLEOTIDE SEQUENCE [LARGE SCALE GENOMIC DNA]</scope>
    <source>
        <strain evidence="16">zzj9</strain>
    </source>
</reference>
<evidence type="ECO:0000256" key="7">
    <source>
        <dbReference type="ARBA" id="ARBA00023136"/>
    </source>
</evidence>
<comment type="caution">
    <text evidence="15">The sequence shown here is derived from an EMBL/GenBank/DDBJ whole genome shotgun (WGS) entry which is preliminary data.</text>
</comment>
<keyword evidence="16" id="KW-1185">Reference proteome</keyword>
<comment type="similarity">
    <text evidence="10 11">Belongs to the TonB-dependent receptor family.</text>
</comment>